<organism evidence="1 2">
    <name type="scientific">Penicillium nalgiovense</name>
    <dbReference type="NCBI Taxonomy" id="60175"/>
    <lineage>
        <taxon>Eukaryota</taxon>
        <taxon>Fungi</taxon>
        <taxon>Dikarya</taxon>
        <taxon>Ascomycota</taxon>
        <taxon>Pezizomycotina</taxon>
        <taxon>Eurotiomycetes</taxon>
        <taxon>Eurotiomycetidae</taxon>
        <taxon>Eurotiales</taxon>
        <taxon>Aspergillaceae</taxon>
        <taxon>Penicillium</taxon>
    </lineage>
</organism>
<dbReference type="EMBL" id="MOOB01000009">
    <property type="protein sequence ID" value="OQE91414.1"/>
    <property type="molecule type" value="Genomic_DNA"/>
</dbReference>
<sequence length="552" mass="63283">MADIPDIPPNDPSHPRWLLDLDEWVIRDYKEIEHEVVRDGYGIISYTWGRWASWEQVPPDVPKGLQWPVPLVKDLPLGLAKEVVSAMSLRYVWWDWMCVPQVKEMQEMTPLLEKLLEAKGQEVGKQMYAVLYFALLPFLSIWQSHTDFSYVLRVIYKGAKRSIVWLHCTRWGTDSPIETLLKDKLPKQNLPEYLDDVDDLLCKIQKDEPWLTSGWTLQEGVLLSETILLDHEGMTLRDERFLHSQGQASVIDLTAGLTTFAIRIAKAFMTFSEPNDDGHYDLVVQYIHVSDQNYYRVAHFLSRLLRSSLIAYTKKTPLYILAGKFSRKYSAEEDQCWALLGALDLGGFTPWYEEKPDMDRVKSVFFMNLLQEHQWSMLLVAAEPGIYQKYSPLPWHIKVINGYYLPLGIFFDVNWKPNLPALSWSHPVPRKSQNDAIHIQTSTGAAFTLLRVRKDGTALCRTYTQYPARDDKGWIEISSVVRVIPSSSLYFPIADLESTSNMPGARCIEIIPTKEGTQPAPTGRFNGVIGIWATEGSLEEIQFIKFSMLSGA</sequence>
<dbReference type="Proteomes" id="UP000191691">
    <property type="component" value="Unassembled WGS sequence"/>
</dbReference>
<evidence type="ECO:0000313" key="2">
    <source>
        <dbReference type="Proteomes" id="UP000191691"/>
    </source>
</evidence>
<dbReference type="STRING" id="60175.A0A1V6YVU7"/>
<evidence type="ECO:0000313" key="1">
    <source>
        <dbReference type="EMBL" id="OQE91414.1"/>
    </source>
</evidence>
<comment type="caution">
    <text evidence="1">The sequence shown here is derived from an EMBL/GenBank/DDBJ whole genome shotgun (WGS) entry which is preliminary data.</text>
</comment>
<protein>
    <recommendedName>
        <fullName evidence="3">Heterokaryon incompatibility domain-containing protein</fullName>
    </recommendedName>
</protein>
<gene>
    <name evidence="1" type="ORF">PENNAL_c0009G00836</name>
</gene>
<proteinExistence type="predicted"/>
<dbReference type="OMA" id="RYVWWDW"/>
<keyword evidence="2" id="KW-1185">Reference proteome</keyword>
<evidence type="ECO:0008006" key="3">
    <source>
        <dbReference type="Google" id="ProtNLM"/>
    </source>
</evidence>
<accession>A0A1V6YVU7</accession>
<dbReference type="AlphaFoldDB" id="A0A1V6YVU7"/>
<name>A0A1V6YVU7_PENNA</name>
<reference evidence="2" key="1">
    <citation type="journal article" date="2017" name="Nat. Microbiol.">
        <title>Global analysis of biosynthetic gene clusters reveals vast potential of secondary metabolite production in Penicillium species.</title>
        <authorList>
            <person name="Nielsen J.C."/>
            <person name="Grijseels S."/>
            <person name="Prigent S."/>
            <person name="Ji B."/>
            <person name="Dainat J."/>
            <person name="Nielsen K.F."/>
            <person name="Frisvad J.C."/>
            <person name="Workman M."/>
            <person name="Nielsen J."/>
        </authorList>
    </citation>
    <scope>NUCLEOTIDE SEQUENCE [LARGE SCALE GENOMIC DNA]</scope>
    <source>
        <strain evidence="2">IBT 13039</strain>
    </source>
</reference>